<proteinExistence type="predicted"/>
<sequence length="122" mass="13580">MSTIHLIDDSATMLMSMEMLLKRAGYTVTKSNSAEAAMKDLQEITPKLIITDLNMPGMNGIDLIQTLKQQTKFRFMPMLMLTTESQQSRREEAKRAGATGWLVKPVEPDQLIGVVKQLVPAA</sequence>
<dbReference type="InterPro" id="IPR050595">
    <property type="entry name" value="Bact_response_regulator"/>
</dbReference>
<dbReference type="PANTHER" id="PTHR44591">
    <property type="entry name" value="STRESS RESPONSE REGULATOR PROTEIN 1"/>
    <property type="match status" value="1"/>
</dbReference>
<dbReference type="GO" id="GO:0000160">
    <property type="term" value="P:phosphorelay signal transduction system"/>
    <property type="evidence" value="ECO:0007669"/>
    <property type="project" value="InterPro"/>
</dbReference>
<dbReference type="InterPro" id="IPR011006">
    <property type="entry name" value="CheY-like_superfamily"/>
</dbReference>
<keyword evidence="1 2" id="KW-0597">Phosphoprotein</keyword>
<evidence type="ECO:0000313" key="5">
    <source>
        <dbReference type="Proteomes" id="UP000471381"/>
    </source>
</evidence>
<evidence type="ECO:0000256" key="2">
    <source>
        <dbReference type="PROSITE-ProRule" id="PRU00169"/>
    </source>
</evidence>
<gene>
    <name evidence="4" type="ORF">GTQ48_01125</name>
</gene>
<comment type="caution">
    <text evidence="4">The sequence shown here is derived from an EMBL/GenBank/DDBJ whole genome shotgun (WGS) entry which is preliminary data.</text>
</comment>
<evidence type="ECO:0000259" key="3">
    <source>
        <dbReference type="PROSITE" id="PS50110"/>
    </source>
</evidence>
<name>A0A6N9TDZ3_9ALTE</name>
<dbReference type="Gene3D" id="3.40.50.2300">
    <property type="match status" value="1"/>
</dbReference>
<organism evidence="4 5">
    <name type="scientific">Alteromonas genovensis</name>
    <dbReference type="NCBI Taxonomy" id="471225"/>
    <lineage>
        <taxon>Bacteria</taxon>
        <taxon>Pseudomonadati</taxon>
        <taxon>Pseudomonadota</taxon>
        <taxon>Gammaproteobacteria</taxon>
        <taxon>Alteromonadales</taxon>
        <taxon>Alteromonadaceae</taxon>
        <taxon>Alteromonas/Salinimonas group</taxon>
        <taxon>Alteromonas</taxon>
    </lineage>
</organism>
<dbReference type="SMART" id="SM00448">
    <property type="entry name" value="REC"/>
    <property type="match status" value="1"/>
</dbReference>
<dbReference type="PANTHER" id="PTHR44591:SF25">
    <property type="entry name" value="CHEMOTAXIS TWO-COMPONENT RESPONSE REGULATOR"/>
    <property type="match status" value="1"/>
</dbReference>
<feature type="modified residue" description="4-aspartylphosphate" evidence="2">
    <location>
        <position position="52"/>
    </location>
</feature>
<dbReference type="RefSeq" id="WP_163104617.1">
    <property type="nucleotide sequence ID" value="NZ_JAAAWO010000001.1"/>
</dbReference>
<dbReference type="SUPFAM" id="SSF52172">
    <property type="entry name" value="CheY-like"/>
    <property type="match status" value="1"/>
</dbReference>
<dbReference type="AlphaFoldDB" id="A0A6N9TDZ3"/>
<dbReference type="Proteomes" id="UP000471381">
    <property type="component" value="Unassembled WGS sequence"/>
</dbReference>
<keyword evidence="5" id="KW-1185">Reference proteome</keyword>
<protein>
    <submittedName>
        <fullName evidence="4">Response regulator</fullName>
    </submittedName>
</protein>
<dbReference type="Pfam" id="PF00072">
    <property type="entry name" value="Response_reg"/>
    <property type="match status" value="1"/>
</dbReference>
<evidence type="ECO:0000256" key="1">
    <source>
        <dbReference type="ARBA" id="ARBA00022553"/>
    </source>
</evidence>
<dbReference type="InterPro" id="IPR001789">
    <property type="entry name" value="Sig_transdc_resp-reg_receiver"/>
</dbReference>
<feature type="domain" description="Response regulatory" evidence="3">
    <location>
        <begin position="3"/>
        <end position="119"/>
    </location>
</feature>
<dbReference type="PROSITE" id="PS50110">
    <property type="entry name" value="RESPONSE_REGULATORY"/>
    <property type="match status" value="1"/>
</dbReference>
<accession>A0A6N9TDZ3</accession>
<reference evidence="4 5" key="1">
    <citation type="submission" date="2020-01" db="EMBL/GenBank/DDBJ databases">
        <title>Genomes of bacteria type strains.</title>
        <authorList>
            <person name="Chen J."/>
            <person name="Zhu S."/>
            <person name="Yang J."/>
        </authorList>
    </citation>
    <scope>NUCLEOTIDE SEQUENCE [LARGE SCALE GENOMIC DNA]</scope>
    <source>
        <strain evidence="4 5">LMG 24078</strain>
    </source>
</reference>
<dbReference type="EMBL" id="JAAAWO010000001">
    <property type="protein sequence ID" value="NDW14136.1"/>
    <property type="molecule type" value="Genomic_DNA"/>
</dbReference>
<evidence type="ECO:0000313" key="4">
    <source>
        <dbReference type="EMBL" id="NDW14136.1"/>
    </source>
</evidence>